<protein>
    <submittedName>
        <fullName evidence="11">ITIH6 inhibitor</fullName>
    </submittedName>
</protein>
<dbReference type="InterPro" id="IPR050934">
    <property type="entry name" value="ITIH"/>
</dbReference>
<feature type="domain" description="VIT" evidence="10">
    <location>
        <begin position="37"/>
        <end position="210"/>
    </location>
</feature>
<dbReference type="PANTHER" id="PTHR10338">
    <property type="entry name" value="INTER-ALPHA-TRYPSIN INHIBITOR HEAVY CHAIN FAMILY MEMBER"/>
    <property type="match status" value="1"/>
</dbReference>
<evidence type="ECO:0000256" key="8">
    <source>
        <dbReference type="SAM" id="SignalP"/>
    </source>
</evidence>
<dbReference type="Gene3D" id="3.40.50.410">
    <property type="entry name" value="von Willebrand factor, type A domain"/>
    <property type="match status" value="1"/>
</dbReference>
<keyword evidence="3" id="KW-0964">Secreted</keyword>
<keyword evidence="6" id="KW-0722">Serine protease inhibitor</keyword>
<dbReference type="Proteomes" id="UP001166052">
    <property type="component" value="Unassembled WGS sequence"/>
</dbReference>
<dbReference type="InterPro" id="IPR002035">
    <property type="entry name" value="VWF_A"/>
</dbReference>
<gene>
    <name evidence="11" type="primary">Itih6</name>
    <name evidence="11" type="ORF">GTO92_0004045</name>
</gene>
<dbReference type="EMBL" id="JAAWVN010001560">
    <property type="protein sequence ID" value="MBN3289171.1"/>
    <property type="molecule type" value="Genomic_DNA"/>
</dbReference>
<evidence type="ECO:0000313" key="12">
    <source>
        <dbReference type="Proteomes" id="UP001166052"/>
    </source>
</evidence>
<evidence type="ECO:0000256" key="3">
    <source>
        <dbReference type="ARBA" id="ARBA00022525"/>
    </source>
</evidence>
<comment type="subcellular location">
    <subcellularLocation>
        <location evidence="1">Secreted</location>
    </subcellularLocation>
</comment>
<comment type="similarity">
    <text evidence="2">Belongs to the ITIH family.</text>
</comment>
<reference evidence="11" key="1">
    <citation type="journal article" date="2021" name="Cell">
        <title>Tracing the genetic footprints of vertebrate landing in non-teleost ray-finned fishes.</title>
        <authorList>
            <person name="Bi X."/>
            <person name="Wang K."/>
            <person name="Yang L."/>
            <person name="Pan H."/>
            <person name="Jiang H."/>
            <person name="Wei Q."/>
            <person name="Fang M."/>
            <person name="Yu H."/>
            <person name="Zhu C."/>
            <person name="Cai Y."/>
            <person name="He Y."/>
            <person name="Gan X."/>
            <person name="Zeng H."/>
            <person name="Yu D."/>
            <person name="Zhu Y."/>
            <person name="Jiang H."/>
            <person name="Qiu Q."/>
            <person name="Yang H."/>
            <person name="Zhang Y.E."/>
            <person name="Wang W."/>
            <person name="Zhu M."/>
            <person name="He S."/>
            <person name="Zhang G."/>
        </authorList>
    </citation>
    <scope>NUCLEOTIDE SEQUENCE</scope>
    <source>
        <strain evidence="11">Bchr_001</strain>
    </source>
</reference>
<keyword evidence="7" id="KW-0325">Glycoprotein</keyword>
<dbReference type="SMART" id="SM00609">
    <property type="entry name" value="VIT"/>
    <property type="match status" value="1"/>
</dbReference>
<dbReference type="Pfam" id="PF06668">
    <property type="entry name" value="ITI_HC_C"/>
    <property type="match status" value="1"/>
</dbReference>
<dbReference type="PANTHER" id="PTHR10338:SF155">
    <property type="entry name" value="INTER-ALPHA-TRYPSIN INHIBITOR HEAVY CHAIN H6"/>
    <property type="match status" value="1"/>
</dbReference>
<dbReference type="SUPFAM" id="SSF53300">
    <property type="entry name" value="vWA-like"/>
    <property type="match status" value="1"/>
</dbReference>
<dbReference type="SMART" id="SM00327">
    <property type="entry name" value="VWA"/>
    <property type="match status" value="1"/>
</dbReference>
<evidence type="ECO:0000313" key="11">
    <source>
        <dbReference type="EMBL" id="MBN3289171.1"/>
    </source>
</evidence>
<feature type="signal peptide" evidence="8">
    <location>
        <begin position="1"/>
        <end position="18"/>
    </location>
</feature>
<sequence length="1173" mass="130108">MDVMWPLCLIAFRSLLLAGFTDFATCVDYKVVTHASSPLGRQETEGVWLQLKITNYHVRSEIVSRYAITTVECSMWNPHSQAKEAIFEVELPGAAFISNFTIQFDLVKLQSFCFIEMGTGMLMPALVKVTSDVVTEESKTKLKTERTINNKVYVAEVKERATAKRIYEEAKKKGRTAGHVGTKERETEKFRLAINVEAESQMTFTLTYEELLQRRLGHYEVVLSVRPGQLVSNLTLELSISERTGISFLKVLPLRTTKLLSNTVRGDANMPPSTKVQQSPNCAHIRFTPTLRDQETYSTSTGIAGDFVVQYDVDLKDLIGDVQIYNGYFVHYFAPRGLPIIPKNVIFLIDVSGSMIGTKIKQTKNAMQTILSDLRPDDHFNIITFSDVVNIWNPNSTIQATPQNVKKAKDFVSKIVADGWTDINAALMMAGSILKTNTPEERSGKHRIPLVILLTDGEPTIGVTSGEKIAQNTKKTLNSTSLFGLAFGDDADFPLLRRLSMENRGVARRIYEDADAALQLSGFYDEVASPLLYDIQLNYLDNHVYDITQSLFPNYFQGSELVVAGRVQQDVKNLHVTMTGSGLDKNIALANDVAIVNPSNASFGCSGELERIPNFVHRLWAYFTIKELLRVRMNGSDPATQRLLMEKATNLSLKYNFVTPVTSLVIVKPDDNEEKSKQRPQKVTTNTTVMTTTTTATSANTHTPLLKTAPVMGHRNLTTTARKLPTPTSSPTTRATARFNQSKPIVDHPKSPVLPVDLPTTGQPFSTSSSNILATNLILTKQPAVLLENVTSVLSYSTVQTTSTSSIVGFPGSSTSSPVVMNLTFTGQAAITPPLIPEPFTIPQVTEEASVIQALMQIKEISNLTPHDTAKDLDGDQMADGDPHFLVHLPKSGQNICFTINGQENDELRLVDDPIKGKSYFLVIHVGLVSVTGHLKAVHSRVESQDVTPTYFDWITIITETHGAGAWTITITLHNITLNGEAPALLRTDKPGTLQRRDLNITVDGALRIWVKVAQNVEFLVLLHHYQHPINHQMDHLGIYISQGGGLSLQAHGLLGQFQHSNISIKRTKGTPTHPNSSVYQKLAVGELQKGNQRITVFLEIKKLKDTIKRRHFGKCWIIPSKDVEQLIDGTYQDYVTGSIVKGQSLNEAKKMWKIKHRHTGGSYGYNKQKGLD</sequence>
<comment type="caution">
    <text evidence="11">The sequence shown here is derived from an EMBL/GenBank/DDBJ whole genome shotgun (WGS) entry which is preliminary data.</text>
</comment>
<evidence type="ECO:0000256" key="1">
    <source>
        <dbReference type="ARBA" id="ARBA00004613"/>
    </source>
</evidence>
<dbReference type="InterPro" id="IPR010600">
    <property type="entry name" value="ITI_HC_C"/>
</dbReference>
<feature type="chain" id="PRO_5045088536" evidence="8">
    <location>
        <begin position="19"/>
        <end position="1173"/>
    </location>
</feature>
<dbReference type="PROSITE" id="PS50234">
    <property type="entry name" value="VWFA"/>
    <property type="match status" value="1"/>
</dbReference>
<feature type="non-terminal residue" evidence="11">
    <location>
        <position position="1173"/>
    </location>
</feature>
<evidence type="ECO:0000259" key="9">
    <source>
        <dbReference type="PROSITE" id="PS50234"/>
    </source>
</evidence>
<evidence type="ECO:0000256" key="5">
    <source>
        <dbReference type="ARBA" id="ARBA00022729"/>
    </source>
</evidence>
<feature type="non-terminal residue" evidence="11">
    <location>
        <position position="1"/>
    </location>
</feature>
<dbReference type="Pfam" id="PF08487">
    <property type="entry name" value="VIT"/>
    <property type="match status" value="2"/>
</dbReference>
<evidence type="ECO:0000256" key="7">
    <source>
        <dbReference type="ARBA" id="ARBA00023180"/>
    </source>
</evidence>
<name>A0ABS2YQZ3_POLSE</name>
<keyword evidence="5 8" id="KW-0732">Signal</keyword>
<proteinExistence type="inferred from homology"/>
<dbReference type="PROSITE" id="PS51468">
    <property type="entry name" value="VIT"/>
    <property type="match status" value="1"/>
</dbReference>
<evidence type="ECO:0000259" key="10">
    <source>
        <dbReference type="PROSITE" id="PS51468"/>
    </source>
</evidence>
<feature type="domain" description="VWFA" evidence="9">
    <location>
        <begin position="344"/>
        <end position="527"/>
    </location>
</feature>
<dbReference type="InterPro" id="IPR013694">
    <property type="entry name" value="VIT"/>
</dbReference>
<accession>A0ABS2YQZ3</accession>
<keyword evidence="4" id="KW-0646">Protease inhibitor</keyword>
<keyword evidence="12" id="KW-1185">Reference proteome</keyword>
<dbReference type="InterPro" id="IPR036465">
    <property type="entry name" value="vWFA_dom_sf"/>
</dbReference>
<evidence type="ECO:0000256" key="6">
    <source>
        <dbReference type="ARBA" id="ARBA00022900"/>
    </source>
</evidence>
<evidence type="ECO:0000256" key="4">
    <source>
        <dbReference type="ARBA" id="ARBA00022690"/>
    </source>
</evidence>
<organism evidence="11 12">
    <name type="scientific">Polypterus senegalus</name>
    <name type="common">Senegal bichir</name>
    <dbReference type="NCBI Taxonomy" id="55291"/>
    <lineage>
        <taxon>Eukaryota</taxon>
        <taxon>Metazoa</taxon>
        <taxon>Chordata</taxon>
        <taxon>Craniata</taxon>
        <taxon>Vertebrata</taxon>
        <taxon>Euteleostomi</taxon>
        <taxon>Actinopterygii</taxon>
        <taxon>Polypteriformes</taxon>
        <taxon>Polypteridae</taxon>
        <taxon>Polypterus</taxon>
    </lineage>
</organism>
<dbReference type="Pfam" id="PF00092">
    <property type="entry name" value="VWA"/>
    <property type="match status" value="1"/>
</dbReference>
<evidence type="ECO:0000256" key="2">
    <source>
        <dbReference type="ARBA" id="ARBA00010158"/>
    </source>
</evidence>